<gene>
    <name evidence="2" type="ORF">FVE85_2288</name>
</gene>
<evidence type="ECO:0000313" key="2">
    <source>
        <dbReference type="EMBL" id="KAA8496133.1"/>
    </source>
</evidence>
<organism evidence="2 3">
    <name type="scientific">Porphyridium purpureum</name>
    <name type="common">Red alga</name>
    <name type="synonym">Porphyridium cruentum</name>
    <dbReference type="NCBI Taxonomy" id="35688"/>
    <lineage>
        <taxon>Eukaryota</taxon>
        <taxon>Rhodophyta</taxon>
        <taxon>Bangiophyceae</taxon>
        <taxon>Porphyridiales</taxon>
        <taxon>Porphyridiaceae</taxon>
        <taxon>Porphyridium</taxon>
    </lineage>
</organism>
<dbReference type="Proteomes" id="UP000324585">
    <property type="component" value="Unassembled WGS sequence"/>
</dbReference>
<name>A0A5J4YZY3_PORPP</name>
<dbReference type="AlphaFoldDB" id="A0A5J4YZY3"/>
<feature type="region of interest" description="Disordered" evidence="1">
    <location>
        <begin position="46"/>
        <end position="69"/>
    </location>
</feature>
<reference evidence="3" key="1">
    <citation type="journal article" date="2019" name="Nat. Commun.">
        <title>Expansion of phycobilisome linker gene families in mesophilic red algae.</title>
        <authorList>
            <person name="Lee J."/>
            <person name="Kim D."/>
            <person name="Bhattacharya D."/>
            <person name="Yoon H.S."/>
        </authorList>
    </citation>
    <scope>NUCLEOTIDE SEQUENCE [LARGE SCALE GENOMIC DNA]</scope>
    <source>
        <strain evidence="3">CCMP 1328</strain>
    </source>
</reference>
<sequence length="358" mass="38818">MFFVSAPSAVPSAIDARHGAVALRVCAHRAHRAGDCAENRDAQRVSRVETVSDRGGRGEGRDSRRDSASRRQFLERAALVVLGSAVIGGKGSVARADESFATPFTPQTQPGARGTIGGLGNLGLKSPAVTGVYRSFRVDAKGAELEPGTLLDELLGSDNSPVLVSFNFPPSWRLSVRGGYCASLDNCSQGGIDARTLNGAESAFVNVATPGVDLQGRALAEIPKEFLQNFVFSKRGKYGVYGAPEDVKVMSDKMLGDSRRRIEFRFVSFTPNMRTLAKRCYVTVVQCGKDLFMLVTATNETRWKGYSAQLLEIGDSFNAVPAPKNTRTMSRRKSDMRGLEEKGDFVFPEEGYNEELSQ</sequence>
<evidence type="ECO:0000313" key="3">
    <source>
        <dbReference type="Proteomes" id="UP000324585"/>
    </source>
</evidence>
<dbReference type="OrthoDB" id="196024at2759"/>
<evidence type="ECO:0000256" key="1">
    <source>
        <dbReference type="SAM" id="MobiDB-lite"/>
    </source>
</evidence>
<proteinExistence type="predicted"/>
<keyword evidence="3" id="KW-1185">Reference proteome</keyword>
<comment type="caution">
    <text evidence="2">The sequence shown here is derived from an EMBL/GenBank/DDBJ whole genome shotgun (WGS) entry which is preliminary data.</text>
</comment>
<accession>A0A5J4YZY3</accession>
<dbReference type="EMBL" id="VRMN01000003">
    <property type="protein sequence ID" value="KAA8496133.1"/>
    <property type="molecule type" value="Genomic_DNA"/>
</dbReference>
<protein>
    <submittedName>
        <fullName evidence="2">Uncharacterized protein</fullName>
    </submittedName>
</protein>